<evidence type="ECO:0000313" key="2">
    <source>
        <dbReference type="Proteomes" id="UP000663720"/>
    </source>
</evidence>
<dbReference type="KEGG" id="dli:dnl_31030"/>
<reference evidence="1" key="1">
    <citation type="journal article" date="2021" name="Microb. Physiol.">
        <title>Proteogenomic Insights into the Physiology of Marine, Sulfate-Reducing, Filamentous Desulfonema limicola and Desulfonema magnum.</title>
        <authorList>
            <person name="Schnaars V."/>
            <person name="Wohlbrand L."/>
            <person name="Scheve S."/>
            <person name="Hinrichs C."/>
            <person name="Reinhardt R."/>
            <person name="Rabus R."/>
        </authorList>
    </citation>
    <scope>NUCLEOTIDE SEQUENCE</scope>
    <source>
        <strain evidence="1">5ac10</strain>
    </source>
</reference>
<dbReference type="RefSeq" id="WP_207692358.1">
    <property type="nucleotide sequence ID" value="NZ_CP061799.1"/>
</dbReference>
<keyword evidence="2" id="KW-1185">Reference proteome</keyword>
<name>A0A975GGX3_9BACT</name>
<protein>
    <submittedName>
        <fullName evidence="1">Uncharacterized protein</fullName>
    </submittedName>
</protein>
<evidence type="ECO:0000313" key="1">
    <source>
        <dbReference type="EMBL" id="QTA80790.1"/>
    </source>
</evidence>
<sequence length="105" mass="12104">MELKLALKQPIFRWLPKHLNHIAENIVIRKRNISFLAINALFRLKDSKVSNAAMPFAGSFFISGYVPLQPNDQLRNKAEKLSVIFRIDKHNNIIPITAYSESDEK</sequence>
<organism evidence="1 2">
    <name type="scientific">Desulfonema limicola</name>
    <dbReference type="NCBI Taxonomy" id="45656"/>
    <lineage>
        <taxon>Bacteria</taxon>
        <taxon>Pseudomonadati</taxon>
        <taxon>Thermodesulfobacteriota</taxon>
        <taxon>Desulfobacteria</taxon>
        <taxon>Desulfobacterales</taxon>
        <taxon>Desulfococcaceae</taxon>
        <taxon>Desulfonema</taxon>
    </lineage>
</organism>
<gene>
    <name evidence="1" type="ORF">dnl_31030</name>
</gene>
<dbReference type="EMBL" id="CP061799">
    <property type="protein sequence ID" value="QTA80790.1"/>
    <property type="molecule type" value="Genomic_DNA"/>
</dbReference>
<dbReference type="Proteomes" id="UP000663720">
    <property type="component" value="Chromosome"/>
</dbReference>
<accession>A0A975GGX3</accession>
<proteinExistence type="predicted"/>
<dbReference type="AlphaFoldDB" id="A0A975GGX3"/>